<evidence type="ECO:0000313" key="2">
    <source>
        <dbReference type="EMBL" id="EDS27598.1"/>
    </source>
</evidence>
<dbReference type="EnsemblMetazoa" id="CPIJ018567-RA">
    <property type="protein sequence ID" value="CPIJ018567-PA"/>
    <property type="gene ID" value="CPIJ018567"/>
</dbReference>
<evidence type="ECO:0000256" key="1">
    <source>
        <dbReference type="SAM" id="Phobius"/>
    </source>
</evidence>
<reference evidence="2" key="1">
    <citation type="submission" date="2007-03" db="EMBL/GenBank/DDBJ databases">
        <title>Annotation of Culex pipiens quinquefasciatus.</title>
        <authorList>
            <consortium name="The Broad Institute Genome Sequencing Platform"/>
            <person name="Atkinson P.W."/>
            <person name="Hemingway J."/>
            <person name="Christensen B.M."/>
            <person name="Higgs S."/>
            <person name="Kodira C."/>
            <person name="Hannick L."/>
            <person name="Megy K."/>
            <person name="O'Leary S."/>
            <person name="Pearson M."/>
            <person name="Haas B.J."/>
            <person name="Mauceli E."/>
            <person name="Wortman J.R."/>
            <person name="Lee N.H."/>
            <person name="Guigo R."/>
            <person name="Stanke M."/>
            <person name="Alvarado L."/>
            <person name="Amedeo P."/>
            <person name="Antoine C.H."/>
            <person name="Arensburger P."/>
            <person name="Bidwell S.L."/>
            <person name="Crawford M."/>
            <person name="Camaro F."/>
            <person name="Devon K."/>
            <person name="Engels R."/>
            <person name="Hammond M."/>
            <person name="Howarth C."/>
            <person name="Koehrsen M."/>
            <person name="Lawson D."/>
            <person name="Montgomery P."/>
            <person name="Nene V."/>
            <person name="Nusbaum C."/>
            <person name="Puiu D."/>
            <person name="Romero-Severson J."/>
            <person name="Severson D.W."/>
            <person name="Shumway M."/>
            <person name="Sisk P."/>
            <person name="Stolte C."/>
            <person name="Zeng Q."/>
            <person name="Eisenstadt E."/>
            <person name="Fraser-Liggett C."/>
            <person name="Strausberg R."/>
            <person name="Galagan J."/>
            <person name="Birren B."/>
            <person name="Collins F.H."/>
        </authorList>
    </citation>
    <scope>NUCLEOTIDE SEQUENCE [LARGE SCALE GENOMIC DNA]</scope>
    <source>
        <strain evidence="2">JHB</strain>
    </source>
</reference>
<evidence type="ECO:0000313" key="3">
    <source>
        <dbReference type="EnsemblMetazoa" id="CPIJ018567-PA"/>
    </source>
</evidence>
<dbReference type="OMA" id="IYYGVFN"/>
<proteinExistence type="predicted"/>
<protein>
    <submittedName>
        <fullName evidence="2 3">Uncharacterized protein</fullName>
    </submittedName>
</protein>
<keyword evidence="4" id="KW-1185">Reference proteome</keyword>
<gene>
    <name evidence="3" type="primary">6052474</name>
    <name evidence="2" type="ORF">CpipJ_CPIJ018567</name>
</gene>
<dbReference type="eggNOG" id="ENOG502T492">
    <property type="taxonomic scope" value="Eukaryota"/>
</dbReference>
<keyword evidence="1" id="KW-0812">Transmembrane</keyword>
<reference evidence="3" key="2">
    <citation type="submission" date="2021-02" db="UniProtKB">
        <authorList>
            <consortium name="EnsemblMetazoa"/>
        </authorList>
    </citation>
    <scope>IDENTIFICATION</scope>
    <source>
        <strain evidence="3">JHB</strain>
    </source>
</reference>
<dbReference type="KEGG" id="cqu:CpipJ_CPIJ018567"/>
<organism>
    <name type="scientific">Culex quinquefasciatus</name>
    <name type="common">Southern house mosquito</name>
    <name type="synonym">Culex pungens</name>
    <dbReference type="NCBI Taxonomy" id="7176"/>
    <lineage>
        <taxon>Eukaryota</taxon>
        <taxon>Metazoa</taxon>
        <taxon>Ecdysozoa</taxon>
        <taxon>Arthropoda</taxon>
        <taxon>Hexapoda</taxon>
        <taxon>Insecta</taxon>
        <taxon>Pterygota</taxon>
        <taxon>Neoptera</taxon>
        <taxon>Endopterygota</taxon>
        <taxon>Diptera</taxon>
        <taxon>Nematocera</taxon>
        <taxon>Culicoidea</taxon>
        <taxon>Culicidae</taxon>
        <taxon>Culicinae</taxon>
        <taxon>Culicini</taxon>
        <taxon>Culex</taxon>
        <taxon>Culex</taxon>
    </lineage>
</organism>
<keyword evidence="1" id="KW-1133">Transmembrane helix</keyword>
<keyword evidence="1" id="KW-0472">Membrane</keyword>
<dbReference type="EMBL" id="DS233029">
    <property type="protein sequence ID" value="EDS27598.1"/>
    <property type="molecule type" value="Genomic_DNA"/>
</dbReference>
<dbReference type="AlphaFoldDB" id="B0XGG7"/>
<dbReference type="Proteomes" id="UP000002320">
    <property type="component" value="Unassembled WGS sequence"/>
</dbReference>
<name>B0XGG7_CULQU</name>
<evidence type="ECO:0000313" key="4">
    <source>
        <dbReference type="Proteomes" id="UP000002320"/>
    </source>
</evidence>
<sequence length="62" mass="6677">MCLNCGTVIVCCLIFAIAVAVAIYYGVFNVNESAPEVGDFIKKTGDQIKHGIKDGIKKINDD</sequence>
<dbReference type="VEuPathDB" id="VectorBase:CPIJ018567"/>
<feature type="transmembrane region" description="Helical" evidence="1">
    <location>
        <begin position="7"/>
        <end position="27"/>
    </location>
</feature>
<accession>B0XGG7</accession>
<dbReference type="InParanoid" id="B0XGG7"/>
<dbReference type="HOGENOM" id="CLU_194019_0_0_1"/>